<dbReference type="PROSITE" id="PS50237">
    <property type="entry name" value="HECT"/>
    <property type="match status" value="1"/>
</dbReference>
<evidence type="ECO:0000256" key="12">
    <source>
        <dbReference type="ARBA" id="ARBA00022942"/>
    </source>
</evidence>
<name>A0AAD5KI47_9CRUS</name>
<dbReference type="Gene3D" id="3.30.2160.10">
    <property type="entry name" value="Hect, E3 ligase catalytic domain"/>
    <property type="match status" value="1"/>
</dbReference>
<dbReference type="Pfam" id="PF00632">
    <property type="entry name" value="HECT"/>
    <property type="match status" value="1"/>
</dbReference>
<evidence type="ECO:0000256" key="14">
    <source>
        <dbReference type="ARBA" id="ARBA00023242"/>
    </source>
</evidence>
<keyword evidence="22" id="KW-1185">Reference proteome</keyword>
<dbReference type="FunFam" id="3.30.2160.10:FF:000004">
    <property type="entry name" value="probable E3 ubiquitin-protein ligase HERC4 isoform X1"/>
    <property type="match status" value="1"/>
</dbReference>
<dbReference type="Gene3D" id="6.10.130.10">
    <property type="entry name" value="Ubiquitin-protein ligase E3A, N-terminal zinc-binding domain (AZUL)"/>
    <property type="match status" value="1"/>
</dbReference>
<dbReference type="InterPro" id="IPR000569">
    <property type="entry name" value="HECT_dom"/>
</dbReference>
<feature type="domain" description="HECT" evidence="20">
    <location>
        <begin position="565"/>
        <end position="894"/>
    </location>
</feature>
<dbReference type="PANTHER" id="PTHR45700:SF8">
    <property type="entry name" value="HECT-TYPE E3 UBIQUITIN TRANSFERASE"/>
    <property type="match status" value="1"/>
</dbReference>
<dbReference type="GO" id="GO:0000209">
    <property type="term" value="P:protein polyubiquitination"/>
    <property type="evidence" value="ECO:0007669"/>
    <property type="project" value="InterPro"/>
</dbReference>
<evidence type="ECO:0000256" key="19">
    <source>
        <dbReference type="SAM" id="MobiDB-lite"/>
    </source>
</evidence>
<evidence type="ECO:0000313" key="21">
    <source>
        <dbReference type="EMBL" id="KAI9552852.1"/>
    </source>
</evidence>
<reference evidence="21 22" key="1">
    <citation type="submission" date="2022-05" db="EMBL/GenBank/DDBJ databases">
        <title>A multi-omics perspective on studying reproductive biology in Daphnia sinensis.</title>
        <authorList>
            <person name="Jia J."/>
        </authorList>
    </citation>
    <scope>NUCLEOTIDE SEQUENCE [LARGE SCALE GENOMIC DNA]</scope>
    <source>
        <strain evidence="21 22">WSL</strain>
    </source>
</reference>
<evidence type="ECO:0000256" key="4">
    <source>
        <dbReference type="ARBA" id="ARBA00012485"/>
    </source>
</evidence>
<dbReference type="Gene3D" id="3.30.2410.10">
    <property type="entry name" value="Hect, E3 ligase catalytic domain"/>
    <property type="match status" value="1"/>
</dbReference>
<dbReference type="InterPro" id="IPR042556">
    <property type="entry name" value="AZUL_sf"/>
</dbReference>
<sequence>MAESCQNNLGENMLSRTPGDSQSLDKRVAAGQLIKRYYFQLTEGCGDPNCNNENCASSKKVQALSPNQAAAQALDLFARKGRLCVGPNKNELPNTLFPEITSASSNALTDQQLLKGLWVPPASNVPSHSAGDKSVISKITKLTETSFKKIIDNCKEFGIYSKLVHTLGHIFANPELLGQSFIGPMSDQCTSTAAHGQLSKEQLRSMEVDLDKDSDSQEAVAEARLQEVSQEVTVDVCSIRRSFEALSSIESQHYESALVHALILLCETIELDMKYGRQKAEVNLLNVFVVVFELPWLGSGDYFESVLPSLCRACAFLSLSQQATLVRFWAIHSVSNLRNLVQTLQQLISFRVLSGDFGRDYAVNDDSTITACVKVMRMLYCVNIFSCTAPSNNSNHASVDRMETDDASKEALDVFSFGMDTPRLGAKQNKTRKNDPLMSELGVSILDCRKPPVAFADFYNEPLSDVVEMDRDFAYFAAASEAPPSASNAGLKISFMNFPFILTPAAKALGLYYDNRIRMYSERRQSIFNSVMNGQPSNPYLKLKIRRDHVIDDALIGLEMVAMENPSDLKKQLVVEFEGEQGIDEGGLSKEFFQLVIDQVFNPDYAMFAFNSDTRNFWFNPTSFESDAQFTLIGIILGLAIYNTIILDIHFPMVVYRKLLGRKGTFEDLQELDPTLWKGLTELLEYPDADIEETLMQTFSISYKDVFGVVYNHDLKENGASCNVNLENRREFVELYADYLLNECIGRQFAAFHRGFAMVTDESPLDTLFRPEEVEQLVCGSHIFDFEELQNATEYDGGFDNKSETIQHFWSVVHELSIEDKRRLLQFTTGSDRVPVGGLGRLKLIIARNGADSDRLPMAHTCYNVLLLPEYNNKEKLKERLMKAIDYSKGFERLFCRSIPEFRQMSRNQLWLDACRNSSVNLKSECGVVLLGVEDLAKDGINRLLALLVGYELSHLKIFNGTELQCEIPLPEMAVAICTFSIDGSPSGIAVGAGSSLYIYKNFKPYYKYNIPHGGPNYTEQAEITQLAALPRSTPDVSCSSLLLVGTGHNSLLIIDPQTFNAISRIELPDVPTSIKSSGYYDLEAIILVGTPEAGVFILRSDQKPMQAKPFLPPRSPIVELAFNGTTIAIATSDHTIRYYTLQGQELRKTVVDTFILAITWIQSTNQELCLLAVSLANGQVQFYRQGILMEQLHFKMCIVSMTYGRYGREDGTLVMVSKDGELFVKILNRGYKMAQQTDLNSSKSSVSICKKKAIGPAKTKLFVDQTMREKEDPAKMYQLCQEGICRLHLRALRDWLNLSSNTKADVEQLASVTEESRCLQLVAKLLGSGARFMLHLLLQNISDQVIDSLTIMLQVTDGKLVLERSSAKISLMLPAAQHWIKINVKDPTNQGGEVSVIVRKDAEPDSELTVWGSIACAAKINISPTI</sequence>
<dbReference type="InterPro" id="IPR036322">
    <property type="entry name" value="WD40_repeat_dom_sf"/>
</dbReference>
<dbReference type="GO" id="GO:0042752">
    <property type="term" value="P:regulation of circadian rhythm"/>
    <property type="evidence" value="ECO:0007669"/>
    <property type="project" value="UniProtKB-ARBA"/>
</dbReference>
<keyword evidence="6" id="KW-0597">Phosphoprotein</keyword>
<dbReference type="Proteomes" id="UP000820818">
    <property type="component" value="Linkage Group LG9"/>
</dbReference>
<evidence type="ECO:0000256" key="9">
    <source>
        <dbReference type="ARBA" id="ARBA00022771"/>
    </source>
</evidence>
<feature type="compositionally biased region" description="Polar residues" evidence="19">
    <location>
        <begin position="1"/>
        <end position="22"/>
    </location>
</feature>
<dbReference type="GO" id="GO:0061630">
    <property type="term" value="F:ubiquitin protein ligase activity"/>
    <property type="evidence" value="ECO:0007669"/>
    <property type="project" value="UniProtKB-EC"/>
</dbReference>
<feature type="region of interest" description="Disordered" evidence="19">
    <location>
        <begin position="1"/>
        <end position="23"/>
    </location>
</feature>
<keyword evidence="10 18" id="KW-0833">Ubl conjugation pathway</keyword>
<evidence type="ECO:0000256" key="7">
    <source>
        <dbReference type="ARBA" id="ARBA00022679"/>
    </source>
</evidence>
<dbReference type="InterPro" id="IPR035983">
    <property type="entry name" value="Hect_E3_ubiquitin_ligase"/>
</dbReference>
<keyword evidence="9" id="KW-0863">Zinc-finger</keyword>
<dbReference type="GO" id="GO:0006511">
    <property type="term" value="P:ubiquitin-dependent protein catabolic process"/>
    <property type="evidence" value="ECO:0007669"/>
    <property type="project" value="UniProtKB-ARBA"/>
</dbReference>
<organism evidence="21 22">
    <name type="scientific">Daphnia sinensis</name>
    <dbReference type="NCBI Taxonomy" id="1820382"/>
    <lineage>
        <taxon>Eukaryota</taxon>
        <taxon>Metazoa</taxon>
        <taxon>Ecdysozoa</taxon>
        <taxon>Arthropoda</taxon>
        <taxon>Crustacea</taxon>
        <taxon>Branchiopoda</taxon>
        <taxon>Diplostraca</taxon>
        <taxon>Cladocera</taxon>
        <taxon>Anomopoda</taxon>
        <taxon>Daphniidae</taxon>
        <taxon>Daphnia</taxon>
        <taxon>Daphnia similis group</taxon>
    </lineage>
</organism>
<dbReference type="GO" id="GO:0009966">
    <property type="term" value="P:regulation of signal transduction"/>
    <property type="evidence" value="ECO:0007669"/>
    <property type="project" value="UniProtKB-ARBA"/>
</dbReference>
<dbReference type="SMART" id="SM00119">
    <property type="entry name" value="HECTc"/>
    <property type="match status" value="1"/>
</dbReference>
<dbReference type="InterPro" id="IPR032353">
    <property type="entry name" value="AZUL"/>
</dbReference>
<dbReference type="GO" id="GO:0008270">
    <property type="term" value="F:zinc ion binding"/>
    <property type="evidence" value="ECO:0007669"/>
    <property type="project" value="UniProtKB-KW"/>
</dbReference>
<dbReference type="Pfam" id="PF23304">
    <property type="entry name" value="GAE_BBS1"/>
    <property type="match status" value="1"/>
</dbReference>
<comment type="catalytic activity">
    <reaction evidence="1">
        <text>S-ubiquitinyl-[E2 ubiquitin-conjugating enzyme]-L-cysteine + [acceptor protein]-L-lysine = [E2 ubiquitin-conjugating enzyme]-L-cysteine + N(6)-ubiquitinyl-[acceptor protein]-L-lysine.</text>
        <dbReference type="EC" id="2.3.2.26"/>
    </reaction>
</comment>
<feature type="active site" description="Glycyl thioester intermediate" evidence="18">
    <location>
        <position position="862"/>
    </location>
</feature>
<dbReference type="Pfam" id="PF14779">
    <property type="entry name" value="BBS1"/>
    <property type="match status" value="1"/>
</dbReference>
<comment type="subcellular location">
    <subcellularLocation>
        <location evidence="3">Cytoplasm</location>
    </subcellularLocation>
    <subcellularLocation>
        <location evidence="2">Nucleus</location>
    </subcellularLocation>
</comment>
<evidence type="ECO:0000256" key="10">
    <source>
        <dbReference type="ARBA" id="ARBA00022786"/>
    </source>
</evidence>
<evidence type="ECO:0000313" key="22">
    <source>
        <dbReference type="Proteomes" id="UP000820818"/>
    </source>
</evidence>
<dbReference type="EMBL" id="WJBH02000009">
    <property type="protein sequence ID" value="KAI9552852.1"/>
    <property type="molecule type" value="Genomic_DNA"/>
</dbReference>
<evidence type="ECO:0000256" key="1">
    <source>
        <dbReference type="ARBA" id="ARBA00000885"/>
    </source>
</evidence>
<evidence type="ECO:0000256" key="18">
    <source>
        <dbReference type="PROSITE-ProRule" id="PRU00104"/>
    </source>
</evidence>
<proteinExistence type="predicted"/>
<dbReference type="Gene3D" id="3.90.1750.10">
    <property type="entry name" value="Hect, E3 ligase catalytic domains"/>
    <property type="match status" value="1"/>
</dbReference>
<keyword evidence="13" id="KW-0090">Biological rhythms</keyword>
<evidence type="ECO:0000256" key="5">
    <source>
        <dbReference type="ARBA" id="ARBA00022490"/>
    </source>
</evidence>
<evidence type="ECO:0000256" key="3">
    <source>
        <dbReference type="ARBA" id="ARBA00004496"/>
    </source>
</evidence>
<dbReference type="InterPro" id="IPR044611">
    <property type="entry name" value="E3A/B/C-like"/>
</dbReference>
<keyword evidence="12" id="KW-0647">Proteasome</keyword>
<dbReference type="GO" id="GO:0005737">
    <property type="term" value="C:cytoplasm"/>
    <property type="evidence" value="ECO:0007669"/>
    <property type="project" value="UniProtKB-SubCell"/>
</dbReference>
<protein>
    <recommendedName>
        <fullName evidence="15">Ubiquitin-protein ligase E3A</fullName>
        <ecNumber evidence="4">2.3.2.26</ecNumber>
    </recommendedName>
    <alternativeName>
        <fullName evidence="17">HECT-type ubiquitin transferase E3A</fullName>
    </alternativeName>
    <alternativeName>
        <fullName evidence="16">Oncogenic protein-associated protein E6-AP</fullName>
    </alternativeName>
</protein>
<evidence type="ECO:0000256" key="13">
    <source>
        <dbReference type="ARBA" id="ARBA00023108"/>
    </source>
</evidence>
<dbReference type="FunFam" id="3.90.1750.10:FF:000008">
    <property type="entry name" value="Putative ubiquitin-protein ligase E3A"/>
    <property type="match status" value="1"/>
</dbReference>
<accession>A0AAD5KI47</accession>
<dbReference type="GO" id="GO:0048731">
    <property type="term" value="P:system development"/>
    <property type="evidence" value="ECO:0007669"/>
    <property type="project" value="UniProtKB-ARBA"/>
</dbReference>
<dbReference type="EC" id="2.3.2.26" evidence="4"/>
<dbReference type="GO" id="GO:0080090">
    <property type="term" value="P:regulation of primary metabolic process"/>
    <property type="evidence" value="ECO:0007669"/>
    <property type="project" value="UniProtKB-ARBA"/>
</dbReference>
<comment type="caution">
    <text evidence="21">The sequence shown here is derived from an EMBL/GenBank/DDBJ whole genome shotgun (WGS) entry which is preliminary data.</text>
</comment>
<evidence type="ECO:0000259" key="20">
    <source>
        <dbReference type="PROSITE" id="PS50237"/>
    </source>
</evidence>
<dbReference type="InterPro" id="IPR032728">
    <property type="entry name" value="BBS1_N"/>
</dbReference>
<dbReference type="CDD" id="cd00078">
    <property type="entry name" value="HECTc"/>
    <property type="match status" value="1"/>
</dbReference>
<evidence type="ECO:0000256" key="6">
    <source>
        <dbReference type="ARBA" id="ARBA00022553"/>
    </source>
</evidence>
<dbReference type="FunFam" id="3.30.2410.10:FF:000003">
    <property type="entry name" value="probable E3 ubiquitin-protein ligase HERC4 isoform X1"/>
    <property type="match status" value="1"/>
</dbReference>
<dbReference type="PANTHER" id="PTHR45700">
    <property type="entry name" value="UBIQUITIN-PROTEIN LIGASE E3C"/>
    <property type="match status" value="1"/>
</dbReference>
<dbReference type="InterPro" id="IPR056419">
    <property type="entry name" value="GAE_BBS1"/>
</dbReference>
<keyword evidence="8" id="KW-0479">Metal-binding</keyword>
<dbReference type="SUPFAM" id="SSF56204">
    <property type="entry name" value="Hect, E3 ligase catalytic domain"/>
    <property type="match status" value="1"/>
</dbReference>
<dbReference type="GO" id="GO:0010604">
    <property type="term" value="P:positive regulation of macromolecule metabolic process"/>
    <property type="evidence" value="ECO:0007669"/>
    <property type="project" value="UniProtKB-ARBA"/>
</dbReference>
<evidence type="ECO:0000256" key="11">
    <source>
        <dbReference type="ARBA" id="ARBA00022833"/>
    </source>
</evidence>
<dbReference type="SUPFAM" id="SSF50978">
    <property type="entry name" value="WD40 repeat-like"/>
    <property type="match status" value="1"/>
</dbReference>
<keyword evidence="14" id="KW-0539">Nucleus</keyword>
<keyword evidence="5" id="KW-0963">Cytoplasm</keyword>
<dbReference type="GO" id="GO:0048513">
    <property type="term" value="P:animal organ development"/>
    <property type="evidence" value="ECO:0007669"/>
    <property type="project" value="UniProtKB-ARBA"/>
</dbReference>
<dbReference type="GO" id="GO:0030518">
    <property type="term" value="P:nuclear receptor-mediated steroid hormone signaling pathway"/>
    <property type="evidence" value="ECO:0007669"/>
    <property type="project" value="UniProtKB-ARBA"/>
</dbReference>
<dbReference type="Pfam" id="PF16558">
    <property type="entry name" value="AZUL"/>
    <property type="match status" value="1"/>
</dbReference>
<dbReference type="GO" id="GO:0048511">
    <property type="term" value="P:rhythmic process"/>
    <property type="evidence" value="ECO:0007669"/>
    <property type="project" value="UniProtKB-KW"/>
</dbReference>
<keyword evidence="7" id="KW-0808">Transferase</keyword>
<dbReference type="GO" id="GO:0005634">
    <property type="term" value="C:nucleus"/>
    <property type="evidence" value="ECO:0007669"/>
    <property type="project" value="UniProtKB-SubCell"/>
</dbReference>
<evidence type="ECO:0000256" key="16">
    <source>
        <dbReference type="ARBA" id="ARBA00077235"/>
    </source>
</evidence>
<evidence type="ECO:0000256" key="15">
    <source>
        <dbReference type="ARBA" id="ARBA00067504"/>
    </source>
</evidence>
<evidence type="ECO:0000256" key="8">
    <source>
        <dbReference type="ARBA" id="ARBA00022723"/>
    </source>
</evidence>
<evidence type="ECO:0000256" key="2">
    <source>
        <dbReference type="ARBA" id="ARBA00004123"/>
    </source>
</evidence>
<keyword evidence="11" id="KW-0862">Zinc</keyword>
<dbReference type="Gene3D" id="2.130.10.10">
    <property type="entry name" value="YVTN repeat-like/Quinoprotein amine dehydrogenase"/>
    <property type="match status" value="1"/>
</dbReference>
<evidence type="ECO:0000256" key="17">
    <source>
        <dbReference type="ARBA" id="ARBA00077264"/>
    </source>
</evidence>
<dbReference type="InterPro" id="IPR015943">
    <property type="entry name" value="WD40/YVTN_repeat-like_dom_sf"/>
</dbReference>
<gene>
    <name evidence="21" type="ORF">GHT06_020735</name>
</gene>
<dbReference type="GO" id="GO:0000502">
    <property type="term" value="C:proteasome complex"/>
    <property type="evidence" value="ECO:0007669"/>
    <property type="project" value="UniProtKB-KW"/>
</dbReference>